<keyword evidence="2" id="KW-1185">Reference proteome</keyword>
<proteinExistence type="predicted"/>
<dbReference type="OrthoDB" id="273823at2759"/>
<dbReference type="Gene3D" id="3.40.30.10">
    <property type="entry name" value="Glutaredoxin"/>
    <property type="match status" value="1"/>
</dbReference>
<name>A0A6S7J543_PARCT</name>
<dbReference type="PROSITE" id="PS51352">
    <property type="entry name" value="THIOREDOXIN_2"/>
    <property type="match status" value="1"/>
</dbReference>
<dbReference type="InterPro" id="IPR013766">
    <property type="entry name" value="Thioredoxin_domain"/>
</dbReference>
<dbReference type="PANTHER" id="PTHR46388:SF2">
    <property type="entry name" value="NHL REPEAT-CONTAINING PROTEIN 2"/>
    <property type="match status" value="1"/>
</dbReference>
<accession>A0A6S7J543</accession>
<dbReference type="EMBL" id="CACRXK020013387">
    <property type="protein sequence ID" value="CAB4025061.1"/>
    <property type="molecule type" value="Genomic_DNA"/>
</dbReference>
<dbReference type="CDD" id="cd14951">
    <property type="entry name" value="NHL-2_like"/>
    <property type="match status" value="1"/>
</dbReference>
<comment type="caution">
    <text evidence="1">The sequence shown here is derived from an EMBL/GenBank/DDBJ whole genome shotgun (WGS) entry which is preliminary data.</text>
</comment>
<dbReference type="AlphaFoldDB" id="A0A6S7J543"/>
<dbReference type="Pfam" id="PF13905">
    <property type="entry name" value="Thioredoxin_8"/>
    <property type="match status" value="1"/>
</dbReference>
<dbReference type="InterPro" id="IPR011042">
    <property type="entry name" value="6-blade_b-propeller_TolB-like"/>
</dbReference>
<dbReference type="SUPFAM" id="SSF52833">
    <property type="entry name" value="Thioredoxin-like"/>
    <property type="match status" value="1"/>
</dbReference>
<dbReference type="SUPFAM" id="SSF75011">
    <property type="entry name" value="3-carboxy-cis,cis-mucoante lactonizing enzyme"/>
    <property type="match status" value="1"/>
</dbReference>
<dbReference type="Proteomes" id="UP001152795">
    <property type="component" value="Unassembled WGS sequence"/>
</dbReference>
<reference evidence="1" key="1">
    <citation type="submission" date="2020-04" db="EMBL/GenBank/DDBJ databases">
        <authorList>
            <person name="Alioto T."/>
            <person name="Alioto T."/>
            <person name="Gomez Garrido J."/>
        </authorList>
    </citation>
    <scope>NUCLEOTIDE SEQUENCE</scope>
    <source>
        <strain evidence="1">A484AB</strain>
    </source>
</reference>
<evidence type="ECO:0000313" key="2">
    <source>
        <dbReference type="Proteomes" id="UP001152795"/>
    </source>
</evidence>
<organism evidence="1 2">
    <name type="scientific">Paramuricea clavata</name>
    <name type="common">Red gorgonian</name>
    <name type="synonym">Violescent sea-whip</name>
    <dbReference type="NCBI Taxonomy" id="317549"/>
    <lineage>
        <taxon>Eukaryota</taxon>
        <taxon>Metazoa</taxon>
        <taxon>Cnidaria</taxon>
        <taxon>Anthozoa</taxon>
        <taxon>Octocorallia</taxon>
        <taxon>Malacalcyonacea</taxon>
        <taxon>Plexauridae</taxon>
        <taxon>Paramuricea</taxon>
    </lineage>
</organism>
<dbReference type="InterPro" id="IPR036249">
    <property type="entry name" value="Thioredoxin-like_sf"/>
</dbReference>
<dbReference type="PANTHER" id="PTHR46388">
    <property type="entry name" value="NHL REPEAT-CONTAINING PROTEIN 2"/>
    <property type="match status" value="1"/>
</dbReference>
<gene>
    <name evidence="1" type="ORF">PACLA_8A087793</name>
</gene>
<dbReference type="InterPro" id="IPR045302">
    <property type="entry name" value="NHL2_NHL_rpt_dom"/>
</dbReference>
<dbReference type="InterPro" id="IPR012336">
    <property type="entry name" value="Thioredoxin-like_fold"/>
</dbReference>
<dbReference type="Gene3D" id="2.120.10.30">
    <property type="entry name" value="TolB, C-terminal domain"/>
    <property type="match status" value="2"/>
</dbReference>
<evidence type="ECO:0000313" key="1">
    <source>
        <dbReference type="EMBL" id="CAB4025061.1"/>
    </source>
</evidence>
<protein>
    <submittedName>
        <fullName evidence="1">NHL repeat-containing 2</fullName>
    </submittedName>
</protein>
<sequence length="727" mass="79222">MSSKDQLFLLKLESCEDKKERDDLIQEYLKTVSENSDGKVKKVPDFPEGSEWLNLKNNDSLSINGNLRGKICVLDFFTYCCINCMHILPDLHALEAKHSIQDGLVVVGVHSAKFENEKVSTNILNAILRYDITHPVVNDASAFLWNAMEIVCWPTLVIVGPNGQHLLSLVGEGHRNSLMEFVDAALTWFKSTDEISNHLINVSLAKDSLPRTSLSFPGKVSIKQSGDKVAISDTSHHQILIVDTNGAVETIVGSGVAGMKDGGFQQAQFNSPQGVTWKGDLMLFVADTENHVIRMIDLKAKIVTTVAGTGVQGNDKIGGKVGQDQAISSPWDVIIGPSPGSLNISEDESVLYIAMAGTHQIWGLCLADTKWLKRSDEKAWTCLRFSGSGAEENRNNSYPHKTGFAQPSGLSIARPKPLECMFLADSESSSVRSVSITTGGAKAVVGADRDPMNLFAFGDVDGSGIDAKLQHPLAVSWNSQNQLLYVADSYNHKIKVVDPVKKTCTTLLGTGQPGCVDGDAGRVQFNEPGGLAISPDGSTLYIADTNSHVIRVVDLKTNTVSTLSIISQVTEVADGVTDTTDSRQDAAKYRRLAPHNASTIDCNPVVVSKKSVEIQFTFSLPKQCKLTEGVKSRWQCTLFQGSMKDDEGRMVHSGVLTYPDAYTTMLVEIPTNTETQVKVEAKIYFCEPDGACYMQGVMFRLPVKQQMNGGQENNESPVKIHYDCVKP</sequence>